<evidence type="ECO:0000313" key="3">
    <source>
        <dbReference type="Proteomes" id="UP000299102"/>
    </source>
</evidence>
<reference evidence="2 3" key="1">
    <citation type="journal article" date="2019" name="Commun. Biol.">
        <title>The bagworm genome reveals a unique fibroin gene that provides high tensile strength.</title>
        <authorList>
            <person name="Kono N."/>
            <person name="Nakamura H."/>
            <person name="Ohtoshi R."/>
            <person name="Tomita M."/>
            <person name="Numata K."/>
            <person name="Arakawa K."/>
        </authorList>
    </citation>
    <scope>NUCLEOTIDE SEQUENCE [LARGE SCALE GENOMIC DNA]</scope>
</reference>
<keyword evidence="3" id="KW-1185">Reference proteome</keyword>
<evidence type="ECO:0000256" key="1">
    <source>
        <dbReference type="SAM" id="MobiDB-lite"/>
    </source>
</evidence>
<sequence>MKKRARSFADINHGRRKNSYKISSKLSDVSSRRHAAVCLLNKEAHLHTTHVGAPRPPPAPRAAAPLGDTDLPVLRRTTAVLELTIYHLRDGVAGRAAGRRPRAPPAGETLTHFNNITLERRERLFILGHDAPNRDLSEGTYTLRGR</sequence>
<name>A0A4C1UDG0_EUMVA</name>
<organism evidence="2 3">
    <name type="scientific">Eumeta variegata</name>
    <name type="common">Bagworm moth</name>
    <name type="synonym">Eumeta japonica</name>
    <dbReference type="NCBI Taxonomy" id="151549"/>
    <lineage>
        <taxon>Eukaryota</taxon>
        <taxon>Metazoa</taxon>
        <taxon>Ecdysozoa</taxon>
        <taxon>Arthropoda</taxon>
        <taxon>Hexapoda</taxon>
        <taxon>Insecta</taxon>
        <taxon>Pterygota</taxon>
        <taxon>Neoptera</taxon>
        <taxon>Endopterygota</taxon>
        <taxon>Lepidoptera</taxon>
        <taxon>Glossata</taxon>
        <taxon>Ditrysia</taxon>
        <taxon>Tineoidea</taxon>
        <taxon>Psychidae</taxon>
        <taxon>Oiketicinae</taxon>
        <taxon>Eumeta</taxon>
    </lineage>
</organism>
<comment type="caution">
    <text evidence="2">The sequence shown here is derived from an EMBL/GenBank/DDBJ whole genome shotgun (WGS) entry which is preliminary data.</text>
</comment>
<dbReference type="AlphaFoldDB" id="A0A4C1UDG0"/>
<gene>
    <name evidence="2" type="ORF">EVAR_20837_1</name>
</gene>
<dbReference type="Proteomes" id="UP000299102">
    <property type="component" value="Unassembled WGS sequence"/>
</dbReference>
<dbReference type="EMBL" id="BGZK01000162">
    <property type="protein sequence ID" value="GBP24513.1"/>
    <property type="molecule type" value="Genomic_DNA"/>
</dbReference>
<evidence type="ECO:0000313" key="2">
    <source>
        <dbReference type="EMBL" id="GBP24513.1"/>
    </source>
</evidence>
<accession>A0A4C1UDG0</accession>
<proteinExistence type="predicted"/>
<protein>
    <submittedName>
        <fullName evidence="2">Uncharacterized protein</fullName>
    </submittedName>
</protein>
<feature type="region of interest" description="Disordered" evidence="1">
    <location>
        <begin position="49"/>
        <end position="70"/>
    </location>
</feature>